<proteinExistence type="predicted"/>
<gene>
    <name evidence="2" type="ORF">CJ030_MR2G003997</name>
</gene>
<dbReference type="Proteomes" id="UP000516437">
    <property type="component" value="Chromosome 2"/>
</dbReference>
<dbReference type="GO" id="GO:0003676">
    <property type="term" value="F:nucleic acid binding"/>
    <property type="evidence" value="ECO:0007669"/>
    <property type="project" value="InterPro"/>
</dbReference>
<keyword evidence="3" id="KW-1185">Reference proteome</keyword>
<comment type="caution">
    <text evidence="2">The sequence shown here is derived from an EMBL/GenBank/DDBJ whole genome shotgun (WGS) entry which is preliminary data.</text>
</comment>
<dbReference type="EMBL" id="RXIC02000020">
    <property type="protein sequence ID" value="KAB1221853.1"/>
    <property type="molecule type" value="Genomic_DNA"/>
</dbReference>
<reference evidence="2 3" key="1">
    <citation type="journal article" date="2019" name="Plant Biotechnol. J.">
        <title>The red bayberry genome and genetic basis of sex determination.</title>
        <authorList>
            <person name="Jia H.M."/>
            <person name="Jia H.J."/>
            <person name="Cai Q.L."/>
            <person name="Wang Y."/>
            <person name="Zhao H.B."/>
            <person name="Yang W.F."/>
            <person name="Wang G.Y."/>
            <person name="Li Y.H."/>
            <person name="Zhan D.L."/>
            <person name="Shen Y.T."/>
            <person name="Niu Q.F."/>
            <person name="Chang L."/>
            <person name="Qiu J."/>
            <person name="Zhao L."/>
            <person name="Xie H.B."/>
            <person name="Fu W.Y."/>
            <person name="Jin J."/>
            <person name="Li X.W."/>
            <person name="Jiao Y."/>
            <person name="Zhou C.C."/>
            <person name="Tu T."/>
            <person name="Chai C.Y."/>
            <person name="Gao J.L."/>
            <person name="Fan L.J."/>
            <person name="van de Weg E."/>
            <person name="Wang J.Y."/>
            <person name="Gao Z.S."/>
        </authorList>
    </citation>
    <scope>NUCLEOTIDE SEQUENCE [LARGE SCALE GENOMIC DNA]</scope>
    <source>
        <tissue evidence="2">Leaves</tissue>
    </source>
</reference>
<dbReference type="InterPro" id="IPR002156">
    <property type="entry name" value="RNaseH_domain"/>
</dbReference>
<evidence type="ECO:0000313" key="2">
    <source>
        <dbReference type="EMBL" id="KAB1221853.1"/>
    </source>
</evidence>
<sequence>MHAAKRIHEDIGDIYNLLLKFQQSKFSHIPRDANSVAHQLARWTASKFSSGGTPPAPDHNTLVYKDIVSSLILAGRTLTNPQVLETDERDRVSEGRFGRSGGKDVPEVLIASLNELEAEFNLVLRDAEFQVRFRKKEHIQPPNPMDTYGKKKKVSSFGPSFVAGKHALTEDNLGPGRLKWNG</sequence>
<accession>A0A6A1WAD9</accession>
<name>A0A6A1WAD9_9ROSI</name>
<dbReference type="Gene3D" id="3.40.50.1100">
    <property type="match status" value="1"/>
</dbReference>
<dbReference type="InterPro" id="IPR036052">
    <property type="entry name" value="TrpB-like_PALP_sf"/>
</dbReference>
<protein>
    <recommendedName>
        <fullName evidence="1">RNase H type-1 domain-containing protein</fullName>
    </recommendedName>
</protein>
<dbReference type="GO" id="GO:0004523">
    <property type="term" value="F:RNA-DNA hybrid ribonuclease activity"/>
    <property type="evidence" value="ECO:0007669"/>
    <property type="project" value="InterPro"/>
</dbReference>
<dbReference type="AlphaFoldDB" id="A0A6A1WAD9"/>
<organism evidence="2 3">
    <name type="scientific">Morella rubra</name>
    <name type="common">Chinese bayberry</name>
    <dbReference type="NCBI Taxonomy" id="262757"/>
    <lineage>
        <taxon>Eukaryota</taxon>
        <taxon>Viridiplantae</taxon>
        <taxon>Streptophyta</taxon>
        <taxon>Embryophyta</taxon>
        <taxon>Tracheophyta</taxon>
        <taxon>Spermatophyta</taxon>
        <taxon>Magnoliopsida</taxon>
        <taxon>eudicotyledons</taxon>
        <taxon>Gunneridae</taxon>
        <taxon>Pentapetalae</taxon>
        <taxon>rosids</taxon>
        <taxon>fabids</taxon>
        <taxon>Fagales</taxon>
        <taxon>Myricaceae</taxon>
        <taxon>Morella</taxon>
    </lineage>
</organism>
<evidence type="ECO:0000259" key="1">
    <source>
        <dbReference type="Pfam" id="PF13456"/>
    </source>
</evidence>
<feature type="domain" description="RNase H type-1" evidence="1">
    <location>
        <begin position="12"/>
        <end position="43"/>
    </location>
</feature>
<evidence type="ECO:0000313" key="3">
    <source>
        <dbReference type="Proteomes" id="UP000516437"/>
    </source>
</evidence>
<dbReference type="Pfam" id="PF13456">
    <property type="entry name" value="RVT_3"/>
    <property type="match status" value="1"/>
</dbReference>